<keyword evidence="2" id="KW-1003">Cell membrane</keyword>
<evidence type="ECO:0000313" key="11">
    <source>
        <dbReference type="EMBL" id="GAA1747711.1"/>
    </source>
</evidence>
<feature type="domain" description="Glycosyltransferase 2-like" evidence="10">
    <location>
        <begin position="5"/>
        <end position="102"/>
    </location>
</feature>
<comment type="subcellular location">
    <subcellularLocation>
        <location evidence="1">Cell membrane</location>
    </subcellularLocation>
</comment>
<evidence type="ECO:0000256" key="1">
    <source>
        <dbReference type="ARBA" id="ARBA00004236"/>
    </source>
</evidence>
<evidence type="ECO:0000313" key="12">
    <source>
        <dbReference type="Proteomes" id="UP001500506"/>
    </source>
</evidence>
<comment type="caution">
    <text evidence="11">The sequence shown here is derived from an EMBL/GenBank/DDBJ whole genome shotgun (WGS) entry which is preliminary data.</text>
</comment>
<evidence type="ECO:0000256" key="8">
    <source>
        <dbReference type="ARBA" id="ARBA00038120"/>
    </source>
</evidence>
<keyword evidence="3" id="KW-0328">Glycosyltransferase</keyword>
<keyword evidence="4" id="KW-0808">Transferase</keyword>
<dbReference type="CDD" id="cd00761">
    <property type="entry name" value="Glyco_tranf_GTA_type"/>
    <property type="match status" value="1"/>
</dbReference>
<sequence>MGTISVIIPSLDDADFLAACLDALARQTRPADEIIVVDNGSTDATPDVAHAAGVRVVTEPTRGIWPATAAGFDAARGEILARLDADSVPAPNWIAEIERRMALRDRPTVLTNGGTFYGHNAAVRWIARNLYIGGYFTVIGAVLGHPPIYGSNYALRADAWRQLRHHVHRDRADLHDDLDLAWSLRPGMTVVREPRLAVSVSARPFDSLGAIGRRVRMAFHTLYVESGEWPPQERRADRSTAPAWVWDAAETEVATRDHDGDEPLLA</sequence>
<evidence type="ECO:0000256" key="2">
    <source>
        <dbReference type="ARBA" id="ARBA00022475"/>
    </source>
</evidence>
<dbReference type="RefSeq" id="WP_232496569.1">
    <property type="nucleotide sequence ID" value="NZ_BAAANH010000001.1"/>
</dbReference>
<organism evidence="11 12">
    <name type="scientific">Agromyces humatus</name>
    <dbReference type="NCBI Taxonomy" id="279573"/>
    <lineage>
        <taxon>Bacteria</taxon>
        <taxon>Bacillati</taxon>
        <taxon>Actinomycetota</taxon>
        <taxon>Actinomycetes</taxon>
        <taxon>Micrococcales</taxon>
        <taxon>Microbacteriaceae</taxon>
        <taxon>Agromyces</taxon>
    </lineage>
</organism>
<dbReference type="PANTHER" id="PTHR43646">
    <property type="entry name" value="GLYCOSYLTRANSFERASE"/>
    <property type="match status" value="1"/>
</dbReference>
<protein>
    <recommendedName>
        <fullName evidence="9">4,4'-diaponeurosporenoate glycosyltransferase</fullName>
    </recommendedName>
</protein>
<dbReference type="InterPro" id="IPR001173">
    <property type="entry name" value="Glyco_trans_2-like"/>
</dbReference>
<keyword evidence="12" id="KW-1185">Reference proteome</keyword>
<evidence type="ECO:0000256" key="3">
    <source>
        <dbReference type="ARBA" id="ARBA00022676"/>
    </source>
</evidence>
<evidence type="ECO:0000259" key="10">
    <source>
        <dbReference type="Pfam" id="PF00535"/>
    </source>
</evidence>
<keyword evidence="5" id="KW-0472">Membrane</keyword>
<evidence type="ECO:0000256" key="4">
    <source>
        <dbReference type="ARBA" id="ARBA00022679"/>
    </source>
</evidence>
<dbReference type="InterPro" id="IPR029044">
    <property type="entry name" value="Nucleotide-diphossugar_trans"/>
</dbReference>
<comment type="similarity">
    <text evidence="8">Belongs to the glycosyltransferase 2 family. CrtQ subfamily.</text>
</comment>
<dbReference type="SUPFAM" id="SSF53448">
    <property type="entry name" value="Nucleotide-diphospho-sugar transferases"/>
    <property type="match status" value="1"/>
</dbReference>
<evidence type="ECO:0000256" key="5">
    <source>
        <dbReference type="ARBA" id="ARBA00023136"/>
    </source>
</evidence>
<gene>
    <name evidence="11" type="ORF">GCM10009747_00990</name>
</gene>
<dbReference type="Proteomes" id="UP001500506">
    <property type="component" value="Unassembled WGS sequence"/>
</dbReference>
<name>A0ABN2K3N5_9MICO</name>
<dbReference type="Gene3D" id="3.90.550.10">
    <property type="entry name" value="Spore Coat Polysaccharide Biosynthesis Protein SpsA, Chain A"/>
    <property type="match status" value="1"/>
</dbReference>
<comment type="pathway">
    <text evidence="7">Carotenoid biosynthesis; staphyloxanthin biosynthesis; staphyloxanthin from farnesyl diphosphate: step 4/5.</text>
</comment>
<dbReference type="Pfam" id="PF00535">
    <property type="entry name" value="Glycos_transf_2"/>
    <property type="match status" value="1"/>
</dbReference>
<evidence type="ECO:0000256" key="6">
    <source>
        <dbReference type="ARBA" id="ARBA00037281"/>
    </source>
</evidence>
<evidence type="ECO:0000256" key="9">
    <source>
        <dbReference type="ARBA" id="ARBA00040345"/>
    </source>
</evidence>
<dbReference type="EMBL" id="BAAANH010000001">
    <property type="protein sequence ID" value="GAA1747711.1"/>
    <property type="molecule type" value="Genomic_DNA"/>
</dbReference>
<accession>A0ABN2K3N5</accession>
<dbReference type="PANTHER" id="PTHR43646:SF2">
    <property type="entry name" value="GLYCOSYLTRANSFERASE 2-LIKE DOMAIN-CONTAINING PROTEIN"/>
    <property type="match status" value="1"/>
</dbReference>
<evidence type="ECO:0000256" key="7">
    <source>
        <dbReference type="ARBA" id="ARBA00037904"/>
    </source>
</evidence>
<comment type="function">
    <text evidence="6">Catalyzes the glycosylation of 4,4'-diaponeurosporenoate, i.e. the esterification of glucose at the C1'' position with the carboxyl group of 4,4'-diaponeurosporenic acid, to form glycosyl-4,4'-diaponeurosporenoate. This is a step in the biosynthesis of staphyloxanthin, an orange pigment present in most staphylococci strains.</text>
</comment>
<proteinExistence type="inferred from homology"/>
<reference evidence="11 12" key="1">
    <citation type="journal article" date="2019" name="Int. J. Syst. Evol. Microbiol.">
        <title>The Global Catalogue of Microorganisms (GCM) 10K type strain sequencing project: providing services to taxonomists for standard genome sequencing and annotation.</title>
        <authorList>
            <consortium name="The Broad Institute Genomics Platform"/>
            <consortium name="The Broad Institute Genome Sequencing Center for Infectious Disease"/>
            <person name="Wu L."/>
            <person name="Ma J."/>
        </authorList>
    </citation>
    <scope>NUCLEOTIDE SEQUENCE [LARGE SCALE GENOMIC DNA]</scope>
    <source>
        <strain evidence="11 12">JCM 14319</strain>
    </source>
</reference>